<evidence type="ECO:0000313" key="2">
    <source>
        <dbReference type="EMBL" id="CUP01029.1"/>
    </source>
</evidence>
<dbReference type="Proteomes" id="UP000095614">
    <property type="component" value="Unassembled WGS sequence"/>
</dbReference>
<dbReference type="Proteomes" id="UP000095788">
    <property type="component" value="Unassembled WGS sequence"/>
</dbReference>
<organism evidence="1 4">
    <name type="scientific">Bacteroides uniformis</name>
    <dbReference type="NCBI Taxonomy" id="820"/>
    <lineage>
        <taxon>Bacteria</taxon>
        <taxon>Pseudomonadati</taxon>
        <taxon>Bacteroidota</taxon>
        <taxon>Bacteroidia</taxon>
        <taxon>Bacteroidales</taxon>
        <taxon>Bacteroidaceae</taxon>
        <taxon>Bacteroides</taxon>
    </lineage>
</organism>
<dbReference type="AlphaFoldDB" id="A0A174JPT0"/>
<name>A0A174JPT0_BACUN</name>
<sequence>MITFFHLFFGIFNKAFILTHTYMKMSTKHARLRILWTSSSFYKTACFF</sequence>
<evidence type="ECO:0000313" key="1">
    <source>
        <dbReference type="EMBL" id="CUO99185.1"/>
    </source>
</evidence>
<accession>A0A174JPT0</accession>
<evidence type="ECO:0000313" key="5">
    <source>
        <dbReference type="Proteomes" id="UP000095614"/>
    </source>
</evidence>
<dbReference type="EMBL" id="CYZF01000008">
    <property type="protein sequence ID" value="CUO99185.1"/>
    <property type="molecule type" value="Genomic_DNA"/>
</dbReference>
<evidence type="ECO:0000313" key="6">
    <source>
        <dbReference type="Proteomes" id="UP000095788"/>
    </source>
</evidence>
<dbReference type="EMBL" id="CZAF01000006">
    <property type="protein sequence ID" value="CUP01029.1"/>
    <property type="molecule type" value="Genomic_DNA"/>
</dbReference>
<dbReference type="Proteomes" id="UP000095419">
    <property type="component" value="Unassembled WGS sequence"/>
</dbReference>
<proteinExistence type="predicted"/>
<gene>
    <name evidence="1" type="ORF">ERS417307_02907</name>
    <name evidence="2" type="ORF">ERS852462_02323</name>
    <name evidence="3" type="ORF">ERS852554_03496</name>
</gene>
<evidence type="ECO:0000313" key="3">
    <source>
        <dbReference type="EMBL" id="CUQ22697.1"/>
    </source>
</evidence>
<dbReference type="EMBL" id="CZBF01000007">
    <property type="protein sequence ID" value="CUQ22697.1"/>
    <property type="molecule type" value="Genomic_DNA"/>
</dbReference>
<evidence type="ECO:0000313" key="4">
    <source>
        <dbReference type="Proteomes" id="UP000095419"/>
    </source>
</evidence>
<reference evidence="4 5" key="1">
    <citation type="submission" date="2015-09" db="EMBL/GenBank/DDBJ databases">
        <authorList>
            <consortium name="Pathogen Informatics"/>
        </authorList>
    </citation>
    <scope>NUCLEOTIDE SEQUENCE [LARGE SCALE GENOMIC DNA]</scope>
    <source>
        <strain evidence="1 4">2789STDY5608791</strain>
        <strain evidence="2 5">2789STDY5834847</strain>
        <strain evidence="3 6">2789STDY5834942</strain>
    </source>
</reference>
<protein>
    <submittedName>
        <fullName evidence="1">Uncharacterized protein</fullName>
    </submittedName>
</protein>